<evidence type="ECO:0000313" key="3">
    <source>
        <dbReference type="EMBL" id="SDZ96894.1"/>
    </source>
</evidence>
<dbReference type="PROSITE" id="PS51257">
    <property type="entry name" value="PROKAR_LIPOPROTEIN"/>
    <property type="match status" value="1"/>
</dbReference>
<dbReference type="Proteomes" id="UP000183253">
    <property type="component" value="Unassembled WGS sequence"/>
</dbReference>
<dbReference type="SUPFAM" id="SSF51182">
    <property type="entry name" value="RmlC-like cupins"/>
    <property type="match status" value="1"/>
</dbReference>
<organism evidence="3 4">
    <name type="scientific">Alistipes timonensis JC136</name>
    <dbReference type="NCBI Taxonomy" id="1033731"/>
    <lineage>
        <taxon>Bacteria</taxon>
        <taxon>Pseudomonadati</taxon>
        <taxon>Bacteroidota</taxon>
        <taxon>Bacteroidia</taxon>
        <taxon>Bacteroidales</taxon>
        <taxon>Rikenellaceae</taxon>
        <taxon>Alistipes</taxon>
    </lineage>
</organism>
<dbReference type="InterPro" id="IPR013096">
    <property type="entry name" value="Cupin_2"/>
</dbReference>
<keyword evidence="4" id="KW-1185">Reference proteome</keyword>
<gene>
    <name evidence="3" type="ORF">SAMN05444145_101171</name>
</gene>
<dbReference type="PANTHER" id="PTHR43346">
    <property type="entry name" value="LIGAND BINDING DOMAIN PROTEIN, PUTATIVE (AFU_ORTHOLOGUE AFUA_6G14370)-RELATED"/>
    <property type="match status" value="1"/>
</dbReference>
<dbReference type="RefSeq" id="WP_010259267.1">
    <property type="nucleotide sequence ID" value="NZ_CAEG01000001.1"/>
</dbReference>
<feature type="chain" id="PRO_5010381008" evidence="1">
    <location>
        <begin position="18"/>
        <end position="174"/>
    </location>
</feature>
<dbReference type="Pfam" id="PF07883">
    <property type="entry name" value="Cupin_2"/>
    <property type="match status" value="1"/>
</dbReference>
<dbReference type="EMBL" id="FNRI01000001">
    <property type="protein sequence ID" value="SDZ96894.1"/>
    <property type="molecule type" value="Genomic_DNA"/>
</dbReference>
<accession>A0A1H3XDY4</accession>
<dbReference type="InterPro" id="IPR014710">
    <property type="entry name" value="RmlC-like_jellyroll"/>
</dbReference>
<proteinExistence type="predicted"/>
<feature type="domain" description="Cupin type-2" evidence="2">
    <location>
        <begin position="75"/>
        <end position="150"/>
    </location>
</feature>
<dbReference type="OrthoDB" id="3231985at2"/>
<dbReference type="InterPro" id="IPR011051">
    <property type="entry name" value="RmlC_Cupin_sf"/>
</dbReference>
<evidence type="ECO:0000313" key="4">
    <source>
        <dbReference type="Proteomes" id="UP000183253"/>
    </source>
</evidence>
<dbReference type="STRING" id="1033731.SAMN05444145_101171"/>
<feature type="signal peptide" evidence="1">
    <location>
        <begin position="1"/>
        <end position="17"/>
    </location>
</feature>
<sequence>MKYNILLTAGAMSLALAAASCCRQTPPMQEKTDTETVVLKDYGAEPTTLNIESYTLTNENFRTTLWTGNNLQVTLMSIPAGGDVGLELHHDIDQFLRIEEGTARVMMGDSEDRLDFVREVSDDYAILVPAGKWHNIVNTGDKPLKIYSIYAPAEHPHGTVHKTRQEAMEAEHHH</sequence>
<dbReference type="CDD" id="cd02223">
    <property type="entry name" value="cupin_Bh2720-like"/>
    <property type="match status" value="1"/>
</dbReference>
<dbReference type="AlphaFoldDB" id="A0A1H3XDY4"/>
<name>A0A1H3XDY4_9BACT</name>
<evidence type="ECO:0000259" key="2">
    <source>
        <dbReference type="Pfam" id="PF07883"/>
    </source>
</evidence>
<evidence type="ECO:0000256" key="1">
    <source>
        <dbReference type="SAM" id="SignalP"/>
    </source>
</evidence>
<dbReference type="Gene3D" id="2.60.120.10">
    <property type="entry name" value="Jelly Rolls"/>
    <property type="match status" value="1"/>
</dbReference>
<reference evidence="3 4" key="1">
    <citation type="submission" date="2016-10" db="EMBL/GenBank/DDBJ databases">
        <authorList>
            <person name="de Groot N.N."/>
        </authorList>
    </citation>
    <scope>NUCLEOTIDE SEQUENCE [LARGE SCALE GENOMIC DNA]</scope>
    <source>
        <strain evidence="3 4">DSM 25383</strain>
    </source>
</reference>
<dbReference type="InterPro" id="IPR052538">
    <property type="entry name" value="Flavonoid_dioxygenase-like"/>
</dbReference>
<dbReference type="GO" id="GO:0016853">
    <property type="term" value="F:isomerase activity"/>
    <property type="evidence" value="ECO:0007669"/>
    <property type="project" value="UniProtKB-KW"/>
</dbReference>
<dbReference type="PANTHER" id="PTHR43346:SF1">
    <property type="entry name" value="QUERCETIN 2,3-DIOXYGENASE-RELATED"/>
    <property type="match status" value="1"/>
</dbReference>
<keyword evidence="1" id="KW-0732">Signal</keyword>
<keyword evidence="3" id="KW-0413">Isomerase</keyword>
<protein>
    <submittedName>
        <fullName evidence="3">Mannose-6-phosphate isomerase, cupin superfamily</fullName>
    </submittedName>
</protein>